<keyword evidence="4" id="KW-1185">Reference proteome</keyword>
<accession>A0A368TUJ9</accession>
<proteinExistence type="predicted"/>
<comment type="caution">
    <text evidence="3">The sequence shown here is derived from an EMBL/GenBank/DDBJ whole genome shotgun (WGS) entry which is preliminary data.</text>
</comment>
<dbReference type="InterPro" id="IPR050266">
    <property type="entry name" value="AB_hydrolase_sf"/>
</dbReference>
<dbReference type="InterPro" id="IPR000073">
    <property type="entry name" value="AB_hydrolase_1"/>
</dbReference>
<dbReference type="PANTHER" id="PTHR43798:SF31">
    <property type="entry name" value="AB HYDROLASE SUPERFAMILY PROTEIN YCLE"/>
    <property type="match status" value="1"/>
</dbReference>
<dbReference type="GO" id="GO:0016787">
    <property type="term" value="F:hydrolase activity"/>
    <property type="evidence" value="ECO:0007669"/>
    <property type="project" value="UniProtKB-KW"/>
</dbReference>
<sequence length="284" mass="30934">MSHLLESSTSGKASLATAAYGARSHFTTGDGVRIAYRIDGAAENPILVLSNSIATDLGMWDQQVPALADHFRVVRYDMRGHGESDVPIGAYSIDRLGRDVLELLDSLGVERAHFLGLSLGGFVGQWLGIHAPERIDRLILSNTASYLGPANQWDEAIAAVLKADDMQETAERFLRNWFPARMLEPVRPDVEPFHSTLLATDRQGLAGSFAAVRDFDMRRTIALITSPTLIIAGEHDPVTTASHSDAMAATIPGARLLVMPAAHMTHIECPTKFMVAVLDFLRGY</sequence>
<dbReference type="InterPro" id="IPR029058">
    <property type="entry name" value="AB_hydrolase_fold"/>
</dbReference>
<reference evidence="3 4" key="1">
    <citation type="submission" date="2018-07" db="EMBL/GenBank/DDBJ databases">
        <title>Halomonas montanilacus sp. nov., isolated from Lake Pengyan on Tibetan Plateau.</title>
        <authorList>
            <person name="Lu H."/>
            <person name="Xing P."/>
            <person name="Wu Q."/>
        </authorList>
    </citation>
    <scope>NUCLEOTIDE SEQUENCE [LARGE SCALE GENOMIC DNA]</scope>
    <source>
        <strain evidence="3 4">PYC7W</strain>
    </source>
</reference>
<gene>
    <name evidence="3" type="ORF">DU505_19310</name>
</gene>
<dbReference type="AlphaFoldDB" id="A0A368TUJ9"/>
<evidence type="ECO:0000313" key="3">
    <source>
        <dbReference type="EMBL" id="RCV86813.1"/>
    </source>
</evidence>
<dbReference type="SUPFAM" id="SSF53474">
    <property type="entry name" value="alpha/beta-Hydrolases"/>
    <property type="match status" value="1"/>
</dbReference>
<dbReference type="Gene3D" id="3.40.50.1820">
    <property type="entry name" value="alpha/beta hydrolase"/>
    <property type="match status" value="1"/>
</dbReference>
<name>A0A368TUJ9_9GAMM</name>
<dbReference type="PRINTS" id="PR00111">
    <property type="entry name" value="ABHYDROLASE"/>
</dbReference>
<evidence type="ECO:0000259" key="2">
    <source>
        <dbReference type="Pfam" id="PF00561"/>
    </source>
</evidence>
<dbReference type="Proteomes" id="UP000252405">
    <property type="component" value="Unassembled WGS sequence"/>
</dbReference>
<dbReference type="Pfam" id="PF00561">
    <property type="entry name" value="Abhydrolase_1"/>
    <property type="match status" value="1"/>
</dbReference>
<protein>
    <submittedName>
        <fullName evidence="3">Alpha/beta fold hydrolase</fullName>
    </submittedName>
</protein>
<dbReference type="PANTHER" id="PTHR43798">
    <property type="entry name" value="MONOACYLGLYCEROL LIPASE"/>
    <property type="match status" value="1"/>
</dbReference>
<dbReference type="RefSeq" id="WP_114480602.1">
    <property type="nucleotide sequence ID" value="NZ_QPII01000020.1"/>
</dbReference>
<evidence type="ECO:0000313" key="4">
    <source>
        <dbReference type="Proteomes" id="UP000252405"/>
    </source>
</evidence>
<organism evidence="3 4">
    <name type="scientific">Billgrantia montanilacus</name>
    <dbReference type="NCBI Taxonomy" id="2282305"/>
    <lineage>
        <taxon>Bacteria</taxon>
        <taxon>Pseudomonadati</taxon>
        <taxon>Pseudomonadota</taxon>
        <taxon>Gammaproteobacteria</taxon>
        <taxon>Oceanospirillales</taxon>
        <taxon>Halomonadaceae</taxon>
        <taxon>Billgrantia</taxon>
    </lineage>
</organism>
<dbReference type="EMBL" id="QPII01000020">
    <property type="protein sequence ID" value="RCV86813.1"/>
    <property type="molecule type" value="Genomic_DNA"/>
</dbReference>
<dbReference type="GO" id="GO:0016020">
    <property type="term" value="C:membrane"/>
    <property type="evidence" value="ECO:0007669"/>
    <property type="project" value="TreeGrafter"/>
</dbReference>
<feature type="domain" description="AB hydrolase-1" evidence="2">
    <location>
        <begin position="45"/>
        <end position="268"/>
    </location>
</feature>
<dbReference type="OrthoDB" id="7055710at2"/>
<evidence type="ECO:0000256" key="1">
    <source>
        <dbReference type="ARBA" id="ARBA00022801"/>
    </source>
</evidence>
<keyword evidence="1 3" id="KW-0378">Hydrolase</keyword>